<feature type="domain" description="TauD/TfdA-like" evidence="5">
    <location>
        <begin position="14"/>
        <end position="302"/>
    </location>
</feature>
<reference evidence="6" key="1">
    <citation type="submission" date="2022-10" db="EMBL/GenBank/DDBJ databases">
        <title>The complete genomes of actinobacterial strains from the NBC collection.</title>
        <authorList>
            <person name="Joergensen T.S."/>
            <person name="Alvarez Arevalo M."/>
            <person name="Sterndorff E.B."/>
            <person name="Faurdal D."/>
            <person name="Vuksanovic O."/>
            <person name="Mourched A.-S."/>
            <person name="Charusanti P."/>
            <person name="Shaw S."/>
            <person name="Blin K."/>
            <person name="Weber T."/>
        </authorList>
    </citation>
    <scope>NUCLEOTIDE SEQUENCE [LARGE SCALE GENOMIC DNA]</scope>
    <source>
        <strain evidence="6">NBC 01686</strain>
        <plasmid evidence="6">unnamed1</plasmid>
    </source>
</reference>
<evidence type="ECO:0000256" key="3">
    <source>
        <dbReference type="ARBA" id="ARBA00023004"/>
    </source>
</evidence>
<evidence type="ECO:0000259" key="5">
    <source>
        <dbReference type="Pfam" id="PF02668"/>
    </source>
</evidence>
<gene>
    <name evidence="6" type="ORF">OIE82_35375</name>
</gene>
<dbReference type="Gene3D" id="3.60.130.10">
    <property type="entry name" value="Clavaminate synthase-like"/>
    <property type="match status" value="1"/>
</dbReference>
<geneLocation type="plasmid" evidence="6">
    <name>unnamed1</name>
</geneLocation>
<organism evidence="6">
    <name type="scientific">Streptomyces althioticus</name>
    <dbReference type="NCBI Taxonomy" id="83380"/>
    <lineage>
        <taxon>Bacteria</taxon>
        <taxon>Bacillati</taxon>
        <taxon>Actinomycetota</taxon>
        <taxon>Actinomycetes</taxon>
        <taxon>Kitasatosporales</taxon>
        <taxon>Streptomycetaceae</taxon>
        <taxon>Streptomyces</taxon>
        <taxon>Streptomyces althioticus group</taxon>
    </lineage>
</organism>
<keyword evidence="6" id="KW-0223">Dioxygenase</keyword>
<dbReference type="InterPro" id="IPR050411">
    <property type="entry name" value="AlphaKG_dependent_hydroxylases"/>
</dbReference>
<evidence type="ECO:0000256" key="1">
    <source>
        <dbReference type="ARBA" id="ARBA00001954"/>
    </source>
</evidence>
<protein>
    <submittedName>
        <fullName evidence="6">TauD/TfdA family dioxygenase</fullName>
    </submittedName>
</protein>
<dbReference type="EMBL" id="CP109208">
    <property type="protein sequence ID" value="WUU58463.1"/>
    <property type="molecule type" value="Genomic_DNA"/>
</dbReference>
<keyword evidence="2" id="KW-0560">Oxidoreductase</keyword>
<keyword evidence="6" id="KW-0614">Plasmid</keyword>
<keyword evidence="4" id="KW-0045">Antibiotic biosynthesis</keyword>
<evidence type="ECO:0000256" key="4">
    <source>
        <dbReference type="ARBA" id="ARBA00023194"/>
    </source>
</evidence>
<accession>A0ABZ1YFV3</accession>
<dbReference type="Pfam" id="PF02668">
    <property type="entry name" value="TauD"/>
    <property type="match status" value="1"/>
</dbReference>
<dbReference type="InterPro" id="IPR003819">
    <property type="entry name" value="TauD/TfdA-like"/>
</dbReference>
<evidence type="ECO:0000256" key="2">
    <source>
        <dbReference type="ARBA" id="ARBA00023002"/>
    </source>
</evidence>
<proteinExistence type="predicted"/>
<dbReference type="PANTHER" id="PTHR10696">
    <property type="entry name" value="GAMMA-BUTYROBETAINE HYDROXYLASE-RELATED"/>
    <property type="match status" value="1"/>
</dbReference>
<comment type="cofactor">
    <cofactor evidence="1">
        <name>Fe(2+)</name>
        <dbReference type="ChEBI" id="CHEBI:29033"/>
    </cofactor>
</comment>
<evidence type="ECO:0000313" key="6">
    <source>
        <dbReference type="EMBL" id="WUU58463.1"/>
    </source>
</evidence>
<dbReference type="GO" id="GO:0051213">
    <property type="term" value="F:dioxygenase activity"/>
    <property type="evidence" value="ECO:0007669"/>
    <property type="project" value="UniProtKB-KW"/>
</dbReference>
<dbReference type="SUPFAM" id="SSF51197">
    <property type="entry name" value="Clavaminate synthase-like"/>
    <property type="match status" value="1"/>
</dbReference>
<keyword evidence="3" id="KW-0408">Iron</keyword>
<sequence length="318" mass="35089">MPFPQVIDHPPADGNLHVWLQRNSDRVDRALATTGAVLLRGFQVRTAEEFHEAAVVALGPLMPYLEGASPRSPLGGGVYTSTEYAADQVIPLHNELSYSSRWPGRLAFYCKTPATTGGETPIADSRRVYERITITSTQLPPTQVRYLRHMHDGKGPGVGWPTVFDTTDPARVEEHCRRSRIDITWLSDGALRTSQIRPAAIVHPQSGDRVWFNQAHQWHPSNGGPEVEALWRELYGNELPMHATTADGQELPPALLSRIRAAYEAETTTFAWHAGDVLLLDNMLTAHGRTAYTGPREVLVAMGRPVALADVEEVTSHG</sequence>
<dbReference type="PANTHER" id="PTHR10696:SF56">
    <property type="entry name" value="TAUD_TFDA-LIKE DOMAIN-CONTAINING PROTEIN"/>
    <property type="match status" value="1"/>
</dbReference>
<name>A0ABZ1YFV3_9ACTN</name>
<dbReference type="RefSeq" id="WP_266477814.1">
    <property type="nucleotide sequence ID" value="NZ_CP109208.1"/>
</dbReference>
<dbReference type="InterPro" id="IPR042098">
    <property type="entry name" value="TauD-like_sf"/>
</dbReference>